<dbReference type="Proteomes" id="UP000308730">
    <property type="component" value="Unassembled WGS sequence"/>
</dbReference>
<keyword evidence="5" id="KW-1185">Reference proteome</keyword>
<evidence type="ECO:0000256" key="1">
    <source>
        <dbReference type="RuleBase" id="RU410713"/>
    </source>
</evidence>
<dbReference type="Pfam" id="PF03556">
    <property type="entry name" value="Cullin_binding"/>
    <property type="match status" value="1"/>
</dbReference>
<feature type="compositionally biased region" description="Basic residues" evidence="2">
    <location>
        <begin position="57"/>
        <end position="79"/>
    </location>
</feature>
<comment type="function">
    <text evidence="1">Neddylation of cullins play an essential role in the regulation of SCF-type complexes activity.</text>
</comment>
<feature type="compositionally biased region" description="Polar residues" evidence="2">
    <location>
        <begin position="19"/>
        <end position="33"/>
    </location>
</feature>
<dbReference type="GO" id="GO:0031624">
    <property type="term" value="F:ubiquitin conjugating enzyme binding"/>
    <property type="evidence" value="ECO:0007669"/>
    <property type="project" value="TreeGrafter"/>
</dbReference>
<evidence type="ECO:0000256" key="2">
    <source>
        <dbReference type="SAM" id="MobiDB-lite"/>
    </source>
</evidence>
<comment type="caution">
    <text evidence="4">The sequence shown here is derived from an EMBL/GenBank/DDBJ whole genome shotgun (WGS) entry which is preliminary data.</text>
</comment>
<dbReference type="AlphaFoldDB" id="A0A4S4MEQ5"/>
<dbReference type="InterPro" id="IPR005176">
    <property type="entry name" value="PONY_dom"/>
</dbReference>
<dbReference type="PANTHER" id="PTHR12281:SF12">
    <property type="entry name" value="DEFECTIVE IN CULLIN NEDDYLATION PROTEIN"/>
    <property type="match status" value="1"/>
</dbReference>
<dbReference type="PROSITE" id="PS51229">
    <property type="entry name" value="DCUN1"/>
    <property type="match status" value="1"/>
</dbReference>
<dbReference type="Gene3D" id="1.10.238.200">
    <property type="entry name" value="Cullin, PONY binding domain"/>
    <property type="match status" value="1"/>
</dbReference>
<dbReference type="Gene3D" id="1.10.238.10">
    <property type="entry name" value="EF-hand"/>
    <property type="match status" value="1"/>
</dbReference>
<name>A0A4S4MEQ5_9APHY</name>
<evidence type="ECO:0000313" key="4">
    <source>
        <dbReference type="EMBL" id="THH23151.1"/>
    </source>
</evidence>
<dbReference type="EMBL" id="SGPM01000388">
    <property type="protein sequence ID" value="THH23151.1"/>
    <property type="molecule type" value="Genomic_DNA"/>
</dbReference>
<proteinExistence type="predicted"/>
<dbReference type="GO" id="GO:0000151">
    <property type="term" value="C:ubiquitin ligase complex"/>
    <property type="evidence" value="ECO:0007669"/>
    <property type="project" value="TreeGrafter"/>
</dbReference>
<dbReference type="OrthoDB" id="27198at2759"/>
<dbReference type="InterPro" id="IPR042460">
    <property type="entry name" value="DCN1-like_PONY"/>
</dbReference>
<sequence length="357" mass="38424">MPPKRKRAAEGAVAEPTMTRGTRSSTRNKTATTGDAAAGPSTVFAEDKEAAVEPAPKKQRKAPAAKAAPKKKAAAKTKSIKGNAAQVPADAQSGDTETSKPTKSPVKPKAVAVEPAKLEPYSPARATDLFAAYADEDDKDVIGPEGFEKLCSDAGVSLEGALPLILAWQFGATEMAKVKRGEWEKGTAELRISCLPALSTALHELENLLILDKPPLKHSTATKKTAVSVDPYNRSRYLGYAADTTAAYTELYMFLFVLSKPPQSRNIDMETACAMWSVCLAPRYPLVNDIIAFINDKGTYKAVTKDIWSMMLEFCRTVSPNLDNYDADGAWPTLLDDFMVEQSKADSANGVPTTSDQ</sequence>
<evidence type="ECO:0000259" key="3">
    <source>
        <dbReference type="PROSITE" id="PS51229"/>
    </source>
</evidence>
<dbReference type="InterPro" id="IPR014764">
    <property type="entry name" value="DCN-prot"/>
</dbReference>
<dbReference type="PANTHER" id="PTHR12281">
    <property type="entry name" value="RP42 RELATED"/>
    <property type="match status" value="1"/>
</dbReference>
<dbReference type="GO" id="GO:0032182">
    <property type="term" value="F:ubiquitin-like protein binding"/>
    <property type="evidence" value="ECO:0007669"/>
    <property type="project" value="TreeGrafter"/>
</dbReference>
<dbReference type="GO" id="GO:0097602">
    <property type="term" value="F:cullin family protein binding"/>
    <property type="evidence" value="ECO:0007669"/>
    <property type="project" value="TreeGrafter"/>
</dbReference>
<accession>A0A4S4MEQ5</accession>
<evidence type="ECO:0000313" key="5">
    <source>
        <dbReference type="Proteomes" id="UP000308730"/>
    </source>
</evidence>
<feature type="domain" description="DCUN1" evidence="3">
    <location>
        <begin position="121"/>
        <end position="343"/>
    </location>
</feature>
<reference evidence="4 5" key="1">
    <citation type="submission" date="2019-02" db="EMBL/GenBank/DDBJ databases">
        <title>Genome sequencing of the rare red list fungi Antrodiella citrinella (Flaviporus citrinellus).</title>
        <authorList>
            <person name="Buettner E."/>
            <person name="Kellner H."/>
        </authorList>
    </citation>
    <scope>NUCLEOTIDE SEQUENCE [LARGE SCALE GENOMIC DNA]</scope>
    <source>
        <strain evidence="4 5">DSM 108506</strain>
    </source>
</reference>
<protein>
    <recommendedName>
        <fullName evidence="1">Defective in cullin neddylation protein</fullName>
    </recommendedName>
</protein>
<feature type="region of interest" description="Disordered" evidence="2">
    <location>
        <begin position="1"/>
        <end position="115"/>
    </location>
</feature>
<dbReference type="GO" id="GO:0045116">
    <property type="term" value="P:protein neddylation"/>
    <property type="evidence" value="ECO:0007669"/>
    <property type="project" value="TreeGrafter"/>
</dbReference>
<gene>
    <name evidence="4" type="ORF">EUX98_g8026</name>
</gene>
<organism evidence="4 5">
    <name type="scientific">Antrodiella citrinella</name>
    <dbReference type="NCBI Taxonomy" id="2447956"/>
    <lineage>
        <taxon>Eukaryota</taxon>
        <taxon>Fungi</taxon>
        <taxon>Dikarya</taxon>
        <taxon>Basidiomycota</taxon>
        <taxon>Agaricomycotina</taxon>
        <taxon>Agaricomycetes</taxon>
        <taxon>Polyporales</taxon>
        <taxon>Steccherinaceae</taxon>
        <taxon>Antrodiella</taxon>
    </lineage>
</organism>
<feature type="compositionally biased region" description="Low complexity" evidence="2">
    <location>
        <begin position="99"/>
        <end position="115"/>
    </location>
</feature>